<evidence type="ECO:0000256" key="1">
    <source>
        <dbReference type="SAM" id="MobiDB-lite"/>
    </source>
</evidence>
<feature type="compositionally biased region" description="Low complexity" evidence="1">
    <location>
        <begin position="17"/>
        <end position="33"/>
    </location>
</feature>
<dbReference type="AlphaFoldDB" id="A0AAV2YI33"/>
<dbReference type="EMBL" id="DAKRPA010000365">
    <property type="protein sequence ID" value="DAZ92938.1"/>
    <property type="molecule type" value="Genomic_DNA"/>
</dbReference>
<dbReference type="SMART" id="SM00368">
    <property type="entry name" value="LRR_RI"/>
    <property type="match status" value="8"/>
</dbReference>
<dbReference type="InterPro" id="IPR001611">
    <property type="entry name" value="Leu-rich_rpt"/>
</dbReference>
<dbReference type="PANTHER" id="PTHR24114:SF2">
    <property type="entry name" value="F-BOX DOMAIN-CONTAINING PROTEIN-RELATED"/>
    <property type="match status" value="1"/>
</dbReference>
<feature type="compositionally biased region" description="Basic and acidic residues" evidence="1">
    <location>
        <begin position="619"/>
        <end position="637"/>
    </location>
</feature>
<sequence>MVRMRDNVSARFKYCESTAVSPPSPSSSATPSSTPTPAPSPSMTATTDVTTPDDCPRQEVCGRLVARPSEANACPSRDLIQQCLRAYYRQMEDRSSSAWQAVSQRILEDLAPYSVLKLGGFSLGNVCTKLLSHVLTLSTTLKTLDLGFNRITDKGAVLLARALERNTSLQQLYLSGNEIGPIGATALANALKVNRTLQTLHLSGNNIGEDGAAALAEGLQHNLALRALYLGTNGIGSNGMKSLAQALQVNEALEELTLGQNKIGSDGLRHVAAMLSNTTTRTIRLTTLEIGKNGIDHTGALALAQALARHPHRLQNLYFDNNPIGDAGASAFGALLAKNSVLRVLDVSYTEMSLLGLRELSMGLSYSRSLLCLLVDGHDWASTKYMKKNNALQGMQLSAKGASNFAASCIVGAVNSNAESALFKLTGVDLSLIVSSLPISPQMQAELMHGPPRTAGPTGSAPVRHKPMDQCTRNERILRFLRANRRLLHNQKRKNADEPSADASDASSRQPQLQRQKTREDFPSLRVNTSLASSTTTQEQTTNVTTAPSALDAGATAKCKQVYSQPPAAHLALKSPRYETTMEVQVRKVVADIAQMPFSAQELATLEQYYLGTTSPKGADGHVNKSEETASVDDHPVNDASTPTASTRLARYPRTLEIKERRAAKESSQSFLLILLRQLHYLVNVFRHVDNAEAVIDNILAAAHDSPLSLR</sequence>
<dbReference type="Pfam" id="PF13516">
    <property type="entry name" value="LRR_6"/>
    <property type="match status" value="5"/>
</dbReference>
<dbReference type="SUPFAM" id="SSF52047">
    <property type="entry name" value="RNI-like"/>
    <property type="match status" value="1"/>
</dbReference>
<protein>
    <submittedName>
        <fullName evidence="2">Uncharacterized protein</fullName>
    </submittedName>
</protein>
<feature type="region of interest" description="Disordered" evidence="1">
    <location>
        <begin position="447"/>
        <end position="468"/>
    </location>
</feature>
<feature type="region of interest" description="Disordered" evidence="1">
    <location>
        <begin position="617"/>
        <end position="644"/>
    </location>
</feature>
<feature type="compositionally biased region" description="Low complexity" evidence="1">
    <location>
        <begin position="529"/>
        <end position="544"/>
    </location>
</feature>
<keyword evidence="3" id="KW-1185">Reference proteome</keyword>
<reference evidence="2" key="2">
    <citation type="journal article" date="2023" name="Microbiol Resour">
        <title>Decontamination and Annotation of the Draft Genome Sequence of the Oomycete Lagenidium giganteum ARSEF 373.</title>
        <authorList>
            <person name="Morgan W.R."/>
            <person name="Tartar A."/>
        </authorList>
    </citation>
    <scope>NUCLEOTIDE SEQUENCE</scope>
    <source>
        <strain evidence="2">ARSEF 373</strain>
    </source>
</reference>
<feature type="region of interest" description="Disordered" evidence="1">
    <location>
        <begin position="16"/>
        <end position="54"/>
    </location>
</feature>
<feature type="region of interest" description="Disordered" evidence="1">
    <location>
        <begin position="489"/>
        <end position="544"/>
    </location>
</feature>
<dbReference type="PANTHER" id="PTHR24114">
    <property type="entry name" value="LEUCINE RICH REPEAT FAMILY PROTEIN"/>
    <property type="match status" value="1"/>
</dbReference>
<reference evidence="2" key="1">
    <citation type="submission" date="2022-11" db="EMBL/GenBank/DDBJ databases">
        <authorList>
            <person name="Morgan W.R."/>
            <person name="Tartar A."/>
        </authorList>
    </citation>
    <scope>NUCLEOTIDE SEQUENCE</scope>
    <source>
        <strain evidence="2">ARSEF 373</strain>
    </source>
</reference>
<name>A0AAV2YI33_9STRA</name>
<comment type="caution">
    <text evidence="2">The sequence shown here is derived from an EMBL/GenBank/DDBJ whole genome shotgun (WGS) entry which is preliminary data.</text>
</comment>
<organism evidence="2 3">
    <name type="scientific">Lagenidium giganteum</name>
    <dbReference type="NCBI Taxonomy" id="4803"/>
    <lineage>
        <taxon>Eukaryota</taxon>
        <taxon>Sar</taxon>
        <taxon>Stramenopiles</taxon>
        <taxon>Oomycota</taxon>
        <taxon>Peronosporomycetes</taxon>
        <taxon>Pythiales</taxon>
        <taxon>Pythiaceae</taxon>
    </lineage>
</organism>
<proteinExistence type="predicted"/>
<evidence type="ECO:0000313" key="2">
    <source>
        <dbReference type="EMBL" id="DAZ92938.1"/>
    </source>
</evidence>
<evidence type="ECO:0000313" key="3">
    <source>
        <dbReference type="Proteomes" id="UP001146120"/>
    </source>
</evidence>
<dbReference type="Proteomes" id="UP001146120">
    <property type="component" value="Unassembled WGS sequence"/>
</dbReference>
<accession>A0AAV2YI33</accession>
<dbReference type="InterPro" id="IPR052394">
    <property type="entry name" value="LRR-containing"/>
</dbReference>
<gene>
    <name evidence="2" type="ORF">N0F65_008466</name>
</gene>
<dbReference type="Gene3D" id="3.80.10.10">
    <property type="entry name" value="Ribonuclease Inhibitor"/>
    <property type="match status" value="3"/>
</dbReference>
<dbReference type="InterPro" id="IPR032675">
    <property type="entry name" value="LRR_dom_sf"/>
</dbReference>